<sequence length="181" mass="21071">MELNPSQTLDITNVKIPNFFNLADKSFYEADEINVLISADIFFRVLTLNTYKINEEFFIKESQLGWIACGKLQEKEVGKQNQCFMARNDTLQDTLKHFFDLEGLGIRDDPFANEKYQETEIFNETVGFKNHRYVVQLPFRKSYDELSDNYSLAKQRLKISGEDLATILHCTRSTVKLFSIT</sequence>
<name>A0A4Y2JE07_ARAVE</name>
<evidence type="ECO:0000313" key="1">
    <source>
        <dbReference type="EMBL" id="GBM88300.1"/>
    </source>
</evidence>
<evidence type="ECO:0000313" key="2">
    <source>
        <dbReference type="Proteomes" id="UP000499080"/>
    </source>
</evidence>
<dbReference type="Proteomes" id="UP000499080">
    <property type="component" value="Unassembled WGS sequence"/>
</dbReference>
<evidence type="ECO:0008006" key="3">
    <source>
        <dbReference type="Google" id="ProtNLM"/>
    </source>
</evidence>
<organism evidence="1 2">
    <name type="scientific">Araneus ventricosus</name>
    <name type="common">Orbweaver spider</name>
    <name type="synonym">Epeira ventricosa</name>
    <dbReference type="NCBI Taxonomy" id="182803"/>
    <lineage>
        <taxon>Eukaryota</taxon>
        <taxon>Metazoa</taxon>
        <taxon>Ecdysozoa</taxon>
        <taxon>Arthropoda</taxon>
        <taxon>Chelicerata</taxon>
        <taxon>Arachnida</taxon>
        <taxon>Araneae</taxon>
        <taxon>Araneomorphae</taxon>
        <taxon>Entelegynae</taxon>
        <taxon>Araneoidea</taxon>
        <taxon>Araneidae</taxon>
        <taxon>Araneus</taxon>
    </lineage>
</organism>
<proteinExistence type="predicted"/>
<dbReference type="EMBL" id="BGPR01003453">
    <property type="protein sequence ID" value="GBM88300.1"/>
    <property type="molecule type" value="Genomic_DNA"/>
</dbReference>
<accession>A0A4Y2JE07</accession>
<comment type="caution">
    <text evidence="1">The sequence shown here is derived from an EMBL/GenBank/DDBJ whole genome shotgun (WGS) entry which is preliminary data.</text>
</comment>
<gene>
    <name evidence="1" type="ORF">AVEN_198132_1</name>
</gene>
<reference evidence="1 2" key="1">
    <citation type="journal article" date="2019" name="Sci. Rep.">
        <title>Orb-weaving spider Araneus ventricosus genome elucidates the spidroin gene catalogue.</title>
        <authorList>
            <person name="Kono N."/>
            <person name="Nakamura H."/>
            <person name="Ohtoshi R."/>
            <person name="Moran D.A.P."/>
            <person name="Shinohara A."/>
            <person name="Yoshida Y."/>
            <person name="Fujiwara M."/>
            <person name="Mori M."/>
            <person name="Tomita M."/>
            <person name="Arakawa K."/>
        </authorList>
    </citation>
    <scope>NUCLEOTIDE SEQUENCE [LARGE SCALE GENOMIC DNA]</scope>
</reference>
<protein>
    <recommendedName>
        <fullName evidence="3">Peptidase aspartic putative domain-containing protein</fullName>
    </recommendedName>
</protein>
<keyword evidence="2" id="KW-1185">Reference proteome</keyword>
<dbReference type="OrthoDB" id="8194935at2759"/>
<dbReference type="AlphaFoldDB" id="A0A4Y2JE07"/>